<evidence type="ECO:0000313" key="4">
    <source>
        <dbReference type="Proteomes" id="UP001589834"/>
    </source>
</evidence>
<dbReference type="PROSITE" id="PS50056">
    <property type="entry name" value="TYR_PHOSPHATASE_2"/>
    <property type="match status" value="1"/>
</dbReference>
<dbReference type="Proteomes" id="UP001589834">
    <property type="component" value="Unassembled WGS sequence"/>
</dbReference>
<dbReference type="InterPro" id="IPR000387">
    <property type="entry name" value="Tyr_Pase_dom"/>
</dbReference>
<organism evidence="3 4">
    <name type="scientific">Ottowia pentelensis</name>
    <dbReference type="NCBI Taxonomy" id="511108"/>
    <lineage>
        <taxon>Bacteria</taxon>
        <taxon>Pseudomonadati</taxon>
        <taxon>Pseudomonadota</taxon>
        <taxon>Betaproteobacteria</taxon>
        <taxon>Burkholderiales</taxon>
        <taxon>Comamonadaceae</taxon>
        <taxon>Ottowia</taxon>
    </lineage>
</organism>
<dbReference type="InterPro" id="IPR016130">
    <property type="entry name" value="Tyr_Pase_AS"/>
</dbReference>
<dbReference type="SUPFAM" id="SSF52799">
    <property type="entry name" value="(Phosphotyrosine protein) phosphatases II"/>
    <property type="match status" value="1"/>
</dbReference>
<dbReference type="EC" id="3.1.3.48" evidence="3"/>
<keyword evidence="3" id="KW-0378">Hydrolase</keyword>
<accession>A0ABV6PUQ9</accession>
<dbReference type="PANTHER" id="PTHR31126:SF1">
    <property type="entry name" value="TYROSINE SPECIFIC PROTEIN PHOSPHATASES DOMAIN-CONTAINING PROTEIN"/>
    <property type="match status" value="1"/>
</dbReference>
<evidence type="ECO:0000313" key="3">
    <source>
        <dbReference type="EMBL" id="MFC0593584.1"/>
    </source>
</evidence>
<dbReference type="EMBL" id="JBHLTN010000028">
    <property type="protein sequence ID" value="MFC0593584.1"/>
    <property type="molecule type" value="Genomic_DNA"/>
</dbReference>
<gene>
    <name evidence="3" type="ORF">ACFFGG_13605</name>
</gene>
<sequence>MTPSPDRSLHLSGASNFRDLGGYRTDDGRVVRWRRLFRSDHLAALTVDDAQVLASLGVSRALDFRGGSERAAAAYQLPGVVQHPLPIEPTVVQGMQSILAAGEALTAQRTVELMCLTYRNFVRHNAPRFAELFAQLLRSDEPLVFHCTAGKDRTGYAAALILLALGVPRGEVMHDYLLTNEHYRMPAARDPRVAQEVREVLWRVQGPFLDAALQTVDEEFGGLDAYLARQLGVGSAAREQLRRAYLQAPAA</sequence>
<comment type="similarity">
    <text evidence="1">Belongs to the protein-tyrosine phosphatase family.</text>
</comment>
<dbReference type="InterPro" id="IPR029021">
    <property type="entry name" value="Prot-tyrosine_phosphatase-like"/>
</dbReference>
<feature type="domain" description="Tyrosine specific protein phosphatases" evidence="2">
    <location>
        <begin position="127"/>
        <end position="167"/>
    </location>
</feature>
<dbReference type="RefSeq" id="WP_293222075.1">
    <property type="nucleotide sequence ID" value="NZ_JBHLTN010000028.1"/>
</dbReference>
<keyword evidence="4" id="KW-1185">Reference proteome</keyword>
<dbReference type="InterPro" id="IPR026893">
    <property type="entry name" value="Tyr/Ser_Pase_IphP-type"/>
</dbReference>
<dbReference type="Gene3D" id="3.90.190.10">
    <property type="entry name" value="Protein tyrosine phosphatase superfamily"/>
    <property type="match status" value="1"/>
</dbReference>
<dbReference type="GO" id="GO:0004725">
    <property type="term" value="F:protein tyrosine phosphatase activity"/>
    <property type="evidence" value="ECO:0007669"/>
    <property type="project" value="UniProtKB-EC"/>
</dbReference>
<name>A0ABV6PUQ9_9BURK</name>
<comment type="caution">
    <text evidence="3">The sequence shown here is derived from an EMBL/GenBank/DDBJ whole genome shotgun (WGS) entry which is preliminary data.</text>
</comment>
<evidence type="ECO:0000259" key="2">
    <source>
        <dbReference type="PROSITE" id="PS50056"/>
    </source>
</evidence>
<dbReference type="Pfam" id="PF13350">
    <property type="entry name" value="Y_phosphatase3"/>
    <property type="match status" value="1"/>
</dbReference>
<evidence type="ECO:0000256" key="1">
    <source>
        <dbReference type="ARBA" id="ARBA00009580"/>
    </source>
</evidence>
<dbReference type="PANTHER" id="PTHR31126">
    <property type="entry name" value="TYROSINE-PROTEIN PHOSPHATASE"/>
    <property type="match status" value="1"/>
</dbReference>
<protein>
    <submittedName>
        <fullName evidence="3">Tyrosine-protein phosphatase</fullName>
        <ecNumber evidence="3">3.1.3.48</ecNumber>
    </submittedName>
</protein>
<proteinExistence type="inferred from homology"/>
<dbReference type="PROSITE" id="PS00383">
    <property type="entry name" value="TYR_PHOSPHATASE_1"/>
    <property type="match status" value="1"/>
</dbReference>
<reference evidence="3 4" key="1">
    <citation type="submission" date="2024-09" db="EMBL/GenBank/DDBJ databases">
        <authorList>
            <person name="Sun Q."/>
            <person name="Mori K."/>
        </authorList>
    </citation>
    <scope>NUCLEOTIDE SEQUENCE [LARGE SCALE GENOMIC DNA]</scope>
    <source>
        <strain evidence="3 4">NCAIM B.02336</strain>
    </source>
</reference>